<dbReference type="OrthoDB" id="10265275at2759"/>
<feature type="compositionally biased region" description="Acidic residues" evidence="4">
    <location>
        <begin position="274"/>
        <end position="290"/>
    </location>
</feature>
<dbReference type="InterPro" id="IPR000717">
    <property type="entry name" value="PCI_dom"/>
</dbReference>
<sequence>MEQAKALNALEPFLALSKSATSPRAAADLITRATSAPGTFIFAELLAAPQIQALAGAAPELAAHLTLLHIFSYGTYETYASTPGLPALADAQASKLRQLSLLTLARRSGGGDNRASLSYARLMQSLALPTQRALEDLVIAAVYAGLLAAQLDPARQVVQVSSVAPLRDVAPGAVPDMIAALRAWSARCQATLDELEAQIAGIRREAARKAAEKQRWDATITRLVEDEKASQEGGGGGGGGGGHAAGKKPMTLSTAHGKPRFGKRGSSLLNEPMATEDDDEAMDLDDDDEADGKKRTSRRKL</sequence>
<reference evidence="7" key="1">
    <citation type="journal article" date="2013" name="Genome Announc.">
        <title>Draft genome sequence of the ascomycete Phaeoacremonium aleophilum strain UCR-PA7, a causal agent of the esca disease complex in grapevines.</title>
        <authorList>
            <person name="Blanco-Ulate B."/>
            <person name="Rolshausen P."/>
            <person name="Cantu D."/>
        </authorList>
    </citation>
    <scope>NUCLEOTIDE SEQUENCE [LARGE SCALE GENOMIC DNA]</scope>
    <source>
        <strain evidence="7">UCR-PA7</strain>
    </source>
</reference>
<accession>R8BNB9</accession>
<dbReference type="KEGG" id="tmn:UCRPA7_3643"/>
<proteinExistence type="inferred from homology"/>
<gene>
    <name evidence="6" type="ORF">UCRPA7_3643</name>
</gene>
<evidence type="ECO:0000259" key="5">
    <source>
        <dbReference type="PROSITE" id="PS50250"/>
    </source>
</evidence>
<keyword evidence="7" id="KW-1185">Reference proteome</keyword>
<dbReference type="PANTHER" id="PTHR15350">
    <property type="entry name" value="COP9 SIGNALOSOME COMPLEX SUBUNIT 7/DENDRITIC CELL PROTEIN GA17"/>
    <property type="match status" value="1"/>
</dbReference>
<dbReference type="GeneID" id="19324010"/>
<protein>
    <submittedName>
        <fullName evidence="6">Putative cop9 signalosome complex subunit 7a protein</fullName>
    </submittedName>
</protein>
<evidence type="ECO:0000256" key="4">
    <source>
        <dbReference type="SAM" id="MobiDB-lite"/>
    </source>
</evidence>
<dbReference type="AlphaFoldDB" id="R8BNB9"/>
<evidence type="ECO:0000256" key="3">
    <source>
        <dbReference type="SAM" id="Coils"/>
    </source>
</evidence>
<dbReference type="RefSeq" id="XP_007914490.1">
    <property type="nucleotide sequence ID" value="XM_007916299.1"/>
</dbReference>
<dbReference type="PANTHER" id="PTHR15350:SF5">
    <property type="entry name" value="COP9 SIGNALOSOME COMPLEX SUBUNIT 7"/>
    <property type="match status" value="1"/>
</dbReference>
<name>R8BNB9_PHAM7</name>
<dbReference type="InterPro" id="IPR045237">
    <property type="entry name" value="COPS7/eIF3m"/>
</dbReference>
<dbReference type="Pfam" id="PF22061">
    <property type="entry name" value="CSN7_HB_subdom"/>
    <property type="match status" value="1"/>
</dbReference>
<dbReference type="eggNOG" id="KOG3250">
    <property type="taxonomic scope" value="Eukaryota"/>
</dbReference>
<dbReference type="GO" id="GO:0008180">
    <property type="term" value="C:COP9 signalosome"/>
    <property type="evidence" value="ECO:0007669"/>
    <property type="project" value="UniProtKB-KW"/>
</dbReference>
<evidence type="ECO:0000313" key="6">
    <source>
        <dbReference type="EMBL" id="EOO00790.1"/>
    </source>
</evidence>
<organism evidence="6 7">
    <name type="scientific">Phaeoacremonium minimum (strain UCR-PA7)</name>
    <name type="common">Esca disease fungus</name>
    <name type="synonym">Togninia minima</name>
    <dbReference type="NCBI Taxonomy" id="1286976"/>
    <lineage>
        <taxon>Eukaryota</taxon>
        <taxon>Fungi</taxon>
        <taxon>Dikarya</taxon>
        <taxon>Ascomycota</taxon>
        <taxon>Pezizomycotina</taxon>
        <taxon>Sordariomycetes</taxon>
        <taxon>Sordariomycetidae</taxon>
        <taxon>Togniniales</taxon>
        <taxon>Togniniaceae</taxon>
        <taxon>Phaeoacremonium</taxon>
    </lineage>
</organism>
<evidence type="ECO:0000313" key="7">
    <source>
        <dbReference type="Proteomes" id="UP000014074"/>
    </source>
</evidence>
<evidence type="ECO:0000256" key="1">
    <source>
        <dbReference type="ARBA" id="ARBA00008482"/>
    </source>
</evidence>
<evidence type="ECO:0000256" key="2">
    <source>
        <dbReference type="ARBA" id="ARBA00022790"/>
    </source>
</evidence>
<comment type="similarity">
    <text evidence="1">Belongs to the CSN7/EIF3M family. CSN7 subfamily.</text>
</comment>
<keyword evidence="3" id="KW-0175">Coiled coil</keyword>
<dbReference type="PROSITE" id="PS50250">
    <property type="entry name" value="PCI"/>
    <property type="match status" value="1"/>
</dbReference>
<feature type="domain" description="PCI" evidence="5">
    <location>
        <begin position="2"/>
        <end position="165"/>
    </location>
</feature>
<feature type="coiled-coil region" evidence="3">
    <location>
        <begin position="185"/>
        <end position="212"/>
    </location>
</feature>
<dbReference type="SMART" id="SM00088">
    <property type="entry name" value="PINT"/>
    <property type="match status" value="1"/>
</dbReference>
<dbReference type="Pfam" id="PF01399">
    <property type="entry name" value="PCI"/>
    <property type="match status" value="1"/>
</dbReference>
<dbReference type="Proteomes" id="UP000014074">
    <property type="component" value="Unassembled WGS sequence"/>
</dbReference>
<dbReference type="HOGENOM" id="CLU_054426_0_0_1"/>
<dbReference type="EMBL" id="KB933061">
    <property type="protein sequence ID" value="EOO00790.1"/>
    <property type="molecule type" value="Genomic_DNA"/>
</dbReference>
<feature type="region of interest" description="Disordered" evidence="4">
    <location>
        <begin position="225"/>
        <end position="301"/>
    </location>
</feature>
<keyword evidence="2" id="KW-0736">Signalosome</keyword>
<feature type="compositionally biased region" description="Gly residues" evidence="4">
    <location>
        <begin position="232"/>
        <end position="244"/>
    </location>
</feature>